<protein>
    <submittedName>
        <fullName evidence="3">Phostensin domain-containing protein</fullName>
    </submittedName>
</protein>
<accession>A0A1I8AN26</accession>
<dbReference type="Proteomes" id="UP000095287">
    <property type="component" value="Unplaced"/>
</dbReference>
<evidence type="ECO:0000313" key="2">
    <source>
        <dbReference type="Proteomes" id="UP000095287"/>
    </source>
</evidence>
<organism evidence="2 3">
    <name type="scientific">Steinernema glaseri</name>
    <dbReference type="NCBI Taxonomy" id="37863"/>
    <lineage>
        <taxon>Eukaryota</taxon>
        <taxon>Metazoa</taxon>
        <taxon>Ecdysozoa</taxon>
        <taxon>Nematoda</taxon>
        <taxon>Chromadorea</taxon>
        <taxon>Rhabditida</taxon>
        <taxon>Tylenchina</taxon>
        <taxon>Panagrolaimomorpha</taxon>
        <taxon>Strongyloidoidea</taxon>
        <taxon>Steinernematidae</taxon>
        <taxon>Steinernema</taxon>
    </lineage>
</organism>
<proteinExistence type="predicted"/>
<feature type="region of interest" description="Disordered" evidence="1">
    <location>
        <begin position="70"/>
        <end position="92"/>
    </location>
</feature>
<evidence type="ECO:0000256" key="1">
    <source>
        <dbReference type="SAM" id="MobiDB-lite"/>
    </source>
</evidence>
<feature type="region of interest" description="Disordered" evidence="1">
    <location>
        <begin position="1"/>
        <end position="20"/>
    </location>
</feature>
<evidence type="ECO:0000313" key="3">
    <source>
        <dbReference type="WBParaSite" id="L893_g713.t1"/>
    </source>
</evidence>
<name>A0A1I8AN26_9BILA</name>
<keyword evidence="2" id="KW-1185">Reference proteome</keyword>
<dbReference type="WBParaSite" id="L893_g713.t1">
    <property type="protein sequence ID" value="L893_g713.t1"/>
    <property type="gene ID" value="L893_g713"/>
</dbReference>
<dbReference type="AlphaFoldDB" id="A0A1I8AN26"/>
<feature type="region of interest" description="Disordered" evidence="1">
    <location>
        <begin position="112"/>
        <end position="132"/>
    </location>
</feature>
<sequence length="176" mass="18869">RQRLAVGGKLPHPRGPGRGQMDLTRLIMENAPLELPIGPVGGGAPQIGTEELRTAQLNILKAALGGRDGAQANGGEAHGTEEALAGTGGDRHPLTPKITVLLASLTSSSGSLERTTATKLPPTTDTPGTTTTKEATWWPRWTTEWWGTPPTTSYTEDDGSSDHLTLFNWKFRWNDH</sequence>
<reference evidence="3" key="1">
    <citation type="submission" date="2016-11" db="UniProtKB">
        <authorList>
            <consortium name="WormBaseParasite"/>
        </authorList>
    </citation>
    <scope>IDENTIFICATION</scope>
</reference>